<evidence type="ECO:0000313" key="6">
    <source>
        <dbReference type="Proteomes" id="UP000656042"/>
    </source>
</evidence>
<name>A0A8J3FM14_9ACTN</name>
<dbReference type="GO" id="GO:0004347">
    <property type="term" value="F:glucose-6-phosphate isomerase activity"/>
    <property type="evidence" value="ECO:0007669"/>
    <property type="project" value="InterPro"/>
</dbReference>
<dbReference type="SUPFAM" id="SSF53697">
    <property type="entry name" value="SIS domain"/>
    <property type="match status" value="1"/>
</dbReference>
<dbReference type="AlphaFoldDB" id="A0A8J3FM14"/>
<dbReference type="PROSITE" id="PS51464">
    <property type="entry name" value="SIS"/>
    <property type="match status" value="1"/>
</dbReference>
<feature type="region of interest" description="Disordered" evidence="3">
    <location>
        <begin position="1"/>
        <end position="26"/>
    </location>
</feature>
<evidence type="ECO:0000313" key="5">
    <source>
        <dbReference type="EMBL" id="GGK72791.1"/>
    </source>
</evidence>
<organism evidence="5 6">
    <name type="scientific">Mangrovihabitans endophyticus</name>
    <dbReference type="NCBI Taxonomy" id="1751298"/>
    <lineage>
        <taxon>Bacteria</taxon>
        <taxon>Bacillati</taxon>
        <taxon>Actinomycetota</taxon>
        <taxon>Actinomycetes</taxon>
        <taxon>Micromonosporales</taxon>
        <taxon>Micromonosporaceae</taxon>
        <taxon>Mangrovihabitans</taxon>
    </lineage>
</organism>
<keyword evidence="6" id="KW-1185">Reference proteome</keyword>
<accession>A0A8J3FM14</accession>
<dbReference type="InterPro" id="IPR019490">
    <property type="entry name" value="Glu6P/Mann6P_isomerase_C"/>
</dbReference>
<gene>
    <name evidence="5" type="ORF">GCM10012284_03380</name>
</gene>
<dbReference type="EMBL" id="BMMX01000001">
    <property type="protein sequence ID" value="GGK72791.1"/>
    <property type="molecule type" value="Genomic_DNA"/>
</dbReference>
<dbReference type="GO" id="GO:0097367">
    <property type="term" value="F:carbohydrate derivative binding"/>
    <property type="evidence" value="ECO:0007669"/>
    <property type="project" value="InterPro"/>
</dbReference>
<dbReference type="Proteomes" id="UP000656042">
    <property type="component" value="Unassembled WGS sequence"/>
</dbReference>
<reference evidence="5" key="1">
    <citation type="journal article" date="2014" name="Int. J. Syst. Evol. Microbiol.">
        <title>Complete genome sequence of Corynebacterium casei LMG S-19264T (=DSM 44701T), isolated from a smear-ripened cheese.</title>
        <authorList>
            <consortium name="US DOE Joint Genome Institute (JGI-PGF)"/>
            <person name="Walter F."/>
            <person name="Albersmeier A."/>
            <person name="Kalinowski J."/>
            <person name="Ruckert C."/>
        </authorList>
    </citation>
    <scope>NUCLEOTIDE SEQUENCE</scope>
    <source>
        <strain evidence="5">CGMCC 4.7299</strain>
    </source>
</reference>
<dbReference type="GO" id="GO:1901135">
    <property type="term" value="P:carbohydrate derivative metabolic process"/>
    <property type="evidence" value="ECO:0007669"/>
    <property type="project" value="InterPro"/>
</dbReference>
<evidence type="ECO:0000256" key="1">
    <source>
        <dbReference type="ARBA" id="ARBA00010523"/>
    </source>
</evidence>
<comment type="similarity">
    <text evidence="1">Belongs to the PGI/PMI family.</text>
</comment>
<dbReference type="InterPro" id="IPR001347">
    <property type="entry name" value="SIS_dom"/>
</dbReference>
<dbReference type="GO" id="GO:0005975">
    <property type="term" value="P:carbohydrate metabolic process"/>
    <property type="evidence" value="ECO:0007669"/>
    <property type="project" value="InterPro"/>
</dbReference>
<dbReference type="GO" id="GO:0004476">
    <property type="term" value="F:mannose-6-phosphate isomerase activity"/>
    <property type="evidence" value="ECO:0007669"/>
    <property type="project" value="InterPro"/>
</dbReference>
<keyword evidence="2" id="KW-0413">Isomerase</keyword>
<reference evidence="5" key="2">
    <citation type="submission" date="2020-09" db="EMBL/GenBank/DDBJ databases">
        <authorList>
            <person name="Sun Q."/>
            <person name="Zhou Y."/>
        </authorList>
    </citation>
    <scope>NUCLEOTIDE SEQUENCE</scope>
    <source>
        <strain evidence="5">CGMCC 4.7299</strain>
    </source>
</reference>
<comment type="caution">
    <text evidence="5">The sequence shown here is derived from an EMBL/GenBank/DDBJ whole genome shotgun (WGS) entry which is preliminary data.</text>
</comment>
<dbReference type="Pfam" id="PF10432">
    <property type="entry name" value="bact-PGI_C"/>
    <property type="match status" value="1"/>
</dbReference>
<evidence type="ECO:0000259" key="4">
    <source>
        <dbReference type="PROSITE" id="PS51464"/>
    </source>
</evidence>
<sequence length="365" mass="38694">MTSPTRSDEKGPGAGHGDDPLARPAVERADPSGMIDDVVAQPAHLREALALLRDMELPGGDFPGGLVVCGIGGSALAGEIAAAIIGSRAHRPLQTVRGYRPEPWVGRGTFVFCPSYSGNADTTLEYFAAAHAAGATVVGLTSGGRLAELADRRGLPLVRVPAGSQPRTMTSFSIVTALCLATAAEAGPDLRDEVADAADFLDELVREWGPEAPADSLAKSLARALHETPVMIYGSGPTTPVAHRWKTQLNETGKKVAFSSELLEADHHELCTWGHLRDPGSWAGIFLENRADQHPRAVRRMELTAEIIADTGAPTHWVSARGATRAQRILSLVLLADFVSVYTAALSKVDPSDIELISRLNRLVG</sequence>
<proteinExistence type="inferred from homology"/>
<dbReference type="CDD" id="cd05637">
    <property type="entry name" value="SIS_PGI_PMI_2"/>
    <property type="match status" value="1"/>
</dbReference>
<dbReference type="Gene3D" id="3.40.50.10490">
    <property type="entry name" value="Glucose-6-phosphate isomerase like protein, domain 1"/>
    <property type="match status" value="2"/>
</dbReference>
<evidence type="ECO:0000256" key="3">
    <source>
        <dbReference type="SAM" id="MobiDB-lite"/>
    </source>
</evidence>
<dbReference type="InterPro" id="IPR046348">
    <property type="entry name" value="SIS_dom_sf"/>
</dbReference>
<evidence type="ECO:0000256" key="2">
    <source>
        <dbReference type="ARBA" id="ARBA00023235"/>
    </source>
</evidence>
<feature type="domain" description="SIS" evidence="4">
    <location>
        <begin position="51"/>
        <end position="193"/>
    </location>
</feature>
<protein>
    <submittedName>
        <fullName evidence="5">Phosphate starvation-inducible protein PsiE</fullName>
    </submittedName>
</protein>